<sequence length="137" mass="15408">MAAVSVDFHRVIVRAPSEDMSPGWRTIIPPVDAFDPLHVRVTPVAEVRAGDTVIGTIQPHYDHLLNPLDRAQWVSYFSHASRPQTVDARPFDPRHCYLCAHNGRLRQIGADSGWWTVDGCTTYRPDSLLLIVPRELA</sequence>
<name>D6A4E7_STRV1</name>
<gene>
    <name evidence="1" type="ORF">SSFG_01041</name>
</gene>
<dbReference type="Proteomes" id="UP000003824">
    <property type="component" value="Unassembled WGS sequence"/>
</dbReference>
<evidence type="ECO:0000313" key="1">
    <source>
        <dbReference type="EMBL" id="EFE65787.2"/>
    </source>
</evidence>
<evidence type="ECO:0000313" key="2">
    <source>
        <dbReference type="Proteomes" id="UP000003824"/>
    </source>
</evidence>
<dbReference type="RefSeq" id="WP_004980547.1">
    <property type="nucleotide sequence ID" value="NZ_DS999641.1"/>
</dbReference>
<accession>D6A4E7</accession>
<reference evidence="2" key="1">
    <citation type="submission" date="2008-12" db="EMBL/GenBank/DDBJ databases">
        <title>Annotation of Streptomyces ghanaensis ATCC 14672.</title>
        <authorList>
            <consortium name="The Broad Institute Genome Sequencing Platform"/>
            <consortium name="Broad Institute Microbial Sequencing Center"/>
            <person name="Fischbach M."/>
            <person name="Ward D."/>
            <person name="Young S."/>
            <person name="Kodira C.D."/>
            <person name="Zeng Q."/>
            <person name="Koehrsen M."/>
            <person name="Godfrey P."/>
            <person name="Alvarado L."/>
            <person name="Berlin A.M."/>
            <person name="Borenstein D."/>
            <person name="Chen Z."/>
            <person name="Engels R."/>
            <person name="Freedman E."/>
            <person name="Gellesch M."/>
            <person name="Goldberg J."/>
            <person name="Griggs A."/>
            <person name="Gujja S."/>
            <person name="Heiman D.I."/>
            <person name="Hepburn T.A."/>
            <person name="Howarth C."/>
            <person name="Jen D."/>
            <person name="Larson L."/>
            <person name="Lewis B."/>
            <person name="Mehta T."/>
            <person name="Park D."/>
            <person name="Pearson M."/>
            <person name="Roberts A."/>
            <person name="Saif S."/>
            <person name="Shea T.D."/>
            <person name="Shenoy N."/>
            <person name="Sisk P."/>
            <person name="Stolte C."/>
            <person name="Sykes S.N."/>
            <person name="Walk T."/>
            <person name="White J."/>
            <person name="Yandava C."/>
            <person name="Straight P."/>
            <person name="Clardy J."/>
            <person name="Hung D."/>
            <person name="Kolter R."/>
            <person name="Mekalanos J."/>
            <person name="Walker S."/>
            <person name="Walsh C.T."/>
            <person name="Wieland B.L.C."/>
            <person name="Ilzarbe M."/>
            <person name="Galagan J."/>
            <person name="Nusbaum C."/>
            <person name="Birren B."/>
        </authorList>
    </citation>
    <scope>NUCLEOTIDE SEQUENCE [LARGE SCALE GENOMIC DNA]</scope>
    <source>
        <strain evidence="2">ATCC 14672 / DSM 40746 / JCM 4963 / KCTC 9882 / NRRL B-12104 / FH 1290</strain>
    </source>
</reference>
<dbReference type="EMBL" id="DS999641">
    <property type="protein sequence ID" value="EFE65787.2"/>
    <property type="molecule type" value="Genomic_DNA"/>
</dbReference>
<dbReference type="AlphaFoldDB" id="D6A4E7"/>
<protein>
    <submittedName>
        <fullName evidence="1">Predicted protein</fullName>
    </submittedName>
</protein>
<proteinExistence type="predicted"/>
<dbReference type="eggNOG" id="ENOG503227C">
    <property type="taxonomic scope" value="Bacteria"/>
</dbReference>
<organism evidence="1 2">
    <name type="scientific">Streptomyces viridosporus (strain ATCC 14672 / DSM 40746 / JCM 4963 / KCTC 9882 / NRRL B-12104 / FH 1290)</name>
    <name type="common">Streptomyces ghanaensis</name>
    <dbReference type="NCBI Taxonomy" id="566461"/>
    <lineage>
        <taxon>Bacteria</taxon>
        <taxon>Bacillati</taxon>
        <taxon>Actinomycetota</taxon>
        <taxon>Actinomycetes</taxon>
        <taxon>Kitasatosporales</taxon>
        <taxon>Streptomycetaceae</taxon>
        <taxon>Streptomyces</taxon>
    </lineage>
</organism>